<dbReference type="Pfam" id="PF01649">
    <property type="entry name" value="Ribosomal_S20p"/>
    <property type="match status" value="1"/>
</dbReference>
<proteinExistence type="inferred from homology"/>
<sequence length="91" mass="10572">MSQIKTNTKNHQIILRNRSHNKKYKLAIKTSIKKYLVSVKNAQTDLNKENTVICQNNLSLVYKRIDKAVKRKVLHKNTAARKKAKLAKIMI</sequence>
<dbReference type="GO" id="GO:0003735">
    <property type="term" value="F:structural constituent of ribosome"/>
    <property type="evidence" value="ECO:0007669"/>
    <property type="project" value="InterPro"/>
</dbReference>
<dbReference type="PANTHER" id="PTHR33398:SF1">
    <property type="entry name" value="SMALL RIBOSOMAL SUBUNIT PROTEIN BS20C"/>
    <property type="match status" value="1"/>
</dbReference>
<protein>
    <submittedName>
        <fullName evidence="6">Ribosomal protein S20</fullName>
    </submittedName>
</protein>
<dbReference type="GO" id="GO:0070181">
    <property type="term" value="F:small ribosomal subunit rRNA binding"/>
    <property type="evidence" value="ECO:0007669"/>
    <property type="project" value="TreeGrafter"/>
</dbReference>
<evidence type="ECO:0000256" key="2">
    <source>
        <dbReference type="ARBA" id="ARBA00022730"/>
    </source>
</evidence>
<evidence type="ECO:0000256" key="5">
    <source>
        <dbReference type="ARBA" id="ARBA00023274"/>
    </source>
</evidence>
<keyword evidence="3" id="KW-0694">RNA-binding</keyword>
<dbReference type="AlphaFoldDB" id="A0A1Z1MNX0"/>
<keyword evidence="6" id="KW-0934">Plastid</keyword>
<accession>A0A1Z1MNX0</accession>
<dbReference type="RefSeq" id="YP_009398255.1">
    <property type="nucleotide sequence ID" value="NC_035291.1"/>
</dbReference>
<gene>
    <name evidence="6" type="primary">rps20</name>
</gene>
<reference evidence="6" key="1">
    <citation type="journal article" date="2017" name="J. Phycol.">
        <title>Analysis of chloroplast genomes and a supermatrix inform reclassification of the Rhodomelaceae (Rhodophyta).</title>
        <authorList>
            <person name="Diaz-Tapia P."/>
            <person name="Maggs C.A."/>
            <person name="West J.A."/>
            <person name="Verbruggen H."/>
        </authorList>
    </citation>
    <scope>NUCLEOTIDE SEQUENCE</scope>
    <source>
        <strain evidence="6">PD1388</strain>
    </source>
</reference>
<geneLocation type="chloroplast" evidence="6"/>
<keyword evidence="2" id="KW-0699">rRNA-binding</keyword>
<evidence type="ECO:0000256" key="4">
    <source>
        <dbReference type="ARBA" id="ARBA00022980"/>
    </source>
</evidence>
<dbReference type="GO" id="GO:0015935">
    <property type="term" value="C:small ribosomal subunit"/>
    <property type="evidence" value="ECO:0007669"/>
    <property type="project" value="TreeGrafter"/>
</dbReference>
<dbReference type="PANTHER" id="PTHR33398">
    <property type="entry name" value="30S RIBOSOMAL PROTEIN S20"/>
    <property type="match status" value="1"/>
</dbReference>
<evidence type="ECO:0000313" key="6">
    <source>
        <dbReference type="EMBL" id="ARW67441.1"/>
    </source>
</evidence>
<dbReference type="GO" id="GO:0006412">
    <property type="term" value="P:translation"/>
    <property type="evidence" value="ECO:0007669"/>
    <property type="project" value="InterPro"/>
</dbReference>
<evidence type="ECO:0000256" key="1">
    <source>
        <dbReference type="ARBA" id="ARBA00007634"/>
    </source>
</evidence>
<organism evidence="6">
    <name type="scientific">Thaumatella adunca</name>
    <dbReference type="NCBI Taxonomy" id="2006976"/>
    <lineage>
        <taxon>Eukaryota</taxon>
        <taxon>Rhodophyta</taxon>
        <taxon>Florideophyceae</taxon>
        <taxon>Rhodymeniophycidae</taxon>
        <taxon>Ceramiales</taxon>
        <taxon>Rhodomelaceae</taxon>
        <taxon>Thaumatella</taxon>
    </lineage>
</organism>
<dbReference type="Gene3D" id="1.20.58.110">
    <property type="entry name" value="Ribosomal protein S20"/>
    <property type="match status" value="1"/>
</dbReference>
<dbReference type="GeneID" id="33360757"/>
<keyword evidence="4 6" id="KW-0689">Ribosomal protein</keyword>
<dbReference type="InterPro" id="IPR002583">
    <property type="entry name" value="Ribosomal_bS20"/>
</dbReference>
<dbReference type="SUPFAM" id="SSF46992">
    <property type="entry name" value="Ribosomal protein S20"/>
    <property type="match status" value="1"/>
</dbReference>
<keyword evidence="6" id="KW-0150">Chloroplast</keyword>
<dbReference type="NCBIfam" id="TIGR00029">
    <property type="entry name" value="S20"/>
    <property type="match status" value="1"/>
</dbReference>
<dbReference type="GO" id="GO:0005829">
    <property type="term" value="C:cytosol"/>
    <property type="evidence" value="ECO:0007669"/>
    <property type="project" value="TreeGrafter"/>
</dbReference>
<name>A0A1Z1MNX0_9FLOR</name>
<keyword evidence="5" id="KW-0687">Ribonucleoprotein</keyword>
<dbReference type="InterPro" id="IPR036510">
    <property type="entry name" value="Ribosomal_bS20_sf"/>
</dbReference>
<dbReference type="EMBL" id="MF101447">
    <property type="protein sequence ID" value="ARW67441.1"/>
    <property type="molecule type" value="Genomic_DNA"/>
</dbReference>
<comment type="similarity">
    <text evidence="1">Belongs to the bacterial ribosomal protein bS20 family.</text>
</comment>
<evidence type="ECO:0000256" key="3">
    <source>
        <dbReference type="ARBA" id="ARBA00022884"/>
    </source>
</evidence>